<reference evidence="13 14" key="1">
    <citation type="submission" date="2018-11" db="EMBL/GenBank/DDBJ databases">
        <title>Genome assembly of Steccherinum ochraceum LE-BIN_3174, the white-rot fungus of the Steccherinaceae family (The Residual Polyporoid clade, Polyporales, Basidiomycota).</title>
        <authorList>
            <person name="Fedorova T.V."/>
            <person name="Glazunova O.A."/>
            <person name="Landesman E.O."/>
            <person name="Moiseenko K.V."/>
            <person name="Psurtseva N.V."/>
            <person name="Savinova O.S."/>
            <person name="Shakhova N.V."/>
            <person name="Tyazhelova T.V."/>
            <person name="Vasina D.V."/>
        </authorList>
    </citation>
    <scope>NUCLEOTIDE SEQUENCE [LARGE SCALE GENOMIC DNA]</scope>
    <source>
        <strain evidence="13 14">LE-BIN_3174</strain>
    </source>
</reference>
<evidence type="ECO:0000256" key="9">
    <source>
        <dbReference type="ARBA" id="ARBA00023004"/>
    </source>
</evidence>
<dbReference type="SMART" id="SM01219">
    <property type="entry name" value="Frataxin_Cyay"/>
    <property type="match status" value="1"/>
</dbReference>
<keyword evidence="6" id="KW-0410">Iron transport</keyword>
<keyword evidence="4" id="KW-0409">Iron storage</keyword>
<dbReference type="CDD" id="cd00503">
    <property type="entry name" value="Frataxin"/>
    <property type="match status" value="1"/>
</dbReference>
<proteinExistence type="inferred from homology"/>
<keyword evidence="10" id="KW-0406">Ion transport</keyword>
<dbReference type="STRING" id="92696.A0A4R0RZN1"/>
<evidence type="ECO:0000256" key="8">
    <source>
        <dbReference type="ARBA" id="ARBA00023002"/>
    </source>
</evidence>
<dbReference type="InterPro" id="IPR017789">
    <property type="entry name" value="Frataxin"/>
</dbReference>
<evidence type="ECO:0000256" key="3">
    <source>
        <dbReference type="ARBA" id="ARBA00013107"/>
    </source>
</evidence>
<sequence length="178" mass="19870">MFSRSARRSVSSLARSAPAAKRSITSLQRFTRTNVAQLAVSQGRHYATPAPQVKHSELSFEEYHAYADVTMEKLLESLEGLLDEMGNPEFEVEYSSGVLTLKLADKGTYVINKQPPNKQIWLSSPISGPKRYDYVPEENDWIYSRDASSMGELLNTELTSSLEQEVDLGINPVSQQPA</sequence>
<comment type="similarity">
    <text evidence="2">Belongs to the frataxin family.</text>
</comment>
<evidence type="ECO:0000256" key="11">
    <source>
        <dbReference type="ARBA" id="ARBA00023128"/>
    </source>
</evidence>
<comment type="catalytic activity">
    <reaction evidence="12">
        <text>4 Fe(2+) + O2 + 4 H(+) = 4 Fe(3+) + 2 H2O</text>
        <dbReference type="Rhea" id="RHEA:11148"/>
        <dbReference type="ChEBI" id="CHEBI:15377"/>
        <dbReference type="ChEBI" id="CHEBI:15378"/>
        <dbReference type="ChEBI" id="CHEBI:15379"/>
        <dbReference type="ChEBI" id="CHEBI:29033"/>
        <dbReference type="ChEBI" id="CHEBI:29034"/>
        <dbReference type="EC" id="1.16.3.1"/>
    </reaction>
</comment>
<comment type="caution">
    <text evidence="13">The sequence shown here is derived from an EMBL/GenBank/DDBJ whole genome shotgun (WGS) entry which is preliminary data.</text>
</comment>
<dbReference type="GO" id="GO:0051537">
    <property type="term" value="F:2 iron, 2 sulfur cluster binding"/>
    <property type="evidence" value="ECO:0007669"/>
    <property type="project" value="TreeGrafter"/>
</dbReference>
<dbReference type="GO" id="GO:0008198">
    <property type="term" value="F:ferrous iron binding"/>
    <property type="evidence" value="ECO:0007669"/>
    <property type="project" value="TreeGrafter"/>
</dbReference>
<evidence type="ECO:0000256" key="5">
    <source>
        <dbReference type="ARBA" id="ARBA00022448"/>
    </source>
</evidence>
<keyword evidence="11" id="KW-0496">Mitochondrion</keyword>
<dbReference type="EMBL" id="RWJN01000028">
    <property type="protein sequence ID" value="TCD70038.1"/>
    <property type="molecule type" value="Genomic_DNA"/>
</dbReference>
<evidence type="ECO:0000313" key="13">
    <source>
        <dbReference type="EMBL" id="TCD70038.1"/>
    </source>
</evidence>
<dbReference type="PROSITE" id="PS01344">
    <property type="entry name" value="FRATAXIN_1"/>
    <property type="match status" value="1"/>
</dbReference>
<evidence type="ECO:0000256" key="4">
    <source>
        <dbReference type="ARBA" id="ARBA00022434"/>
    </source>
</evidence>
<dbReference type="GO" id="GO:0005739">
    <property type="term" value="C:mitochondrion"/>
    <property type="evidence" value="ECO:0007669"/>
    <property type="project" value="UniProtKB-SubCell"/>
</dbReference>
<gene>
    <name evidence="13" type="primary">FRR4</name>
    <name evidence="13" type="ORF">EIP91_005019</name>
</gene>
<organism evidence="13 14">
    <name type="scientific">Steccherinum ochraceum</name>
    <dbReference type="NCBI Taxonomy" id="92696"/>
    <lineage>
        <taxon>Eukaryota</taxon>
        <taxon>Fungi</taxon>
        <taxon>Dikarya</taxon>
        <taxon>Basidiomycota</taxon>
        <taxon>Agaricomycotina</taxon>
        <taxon>Agaricomycetes</taxon>
        <taxon>Polyporales</taxon>
        <taxon>Steccherinaceae</taxon>
        <taxon>Steccherinum</taxon>
    </lineage>
</organism>
<dbReference type="PROSITE" id="PS50810">
    <property type="entry name" value="FRATAXIN_2"/>
    <property type="match status" value="1"/>
</dbReference>
<evidence type="ECO:0000256" key="10">
    <source>
        <dbReference type="ARBA" id="ARBA00023065"/>
    </source>
</evidence>
<evidence type="ECO:0000256" key="6">
    <source>
        <dbReference type="ARBA" id="ARBA00022496"/>
    </source>
</evidence>
<name>A0A4R0RZN1_9APHY</name>
<evidence type="ECO:0000256" key="12">
    <source>
        <dbReference type="ARBA" id="ARBA00047990"/>
    </source>
</evidence>
<keyword evidence="8" id="KW-0560">Oxidoreductase</keyword>
<dbReference type="Pfam" id="PF01491">
    <property type="entry name" value="Frataxin_Cyay"/>
    <property type="match status" value="1"/>
</dbReference>
<dbReference type="AlphaFoldDB" id="A0A4R0RZN1"/>
<dbReference type="GO" id="GO:0016226">
    <property type="term" value="P:iron-sulfur cluster assembly"/>
    <property type="evidence" value="ECO:0007669"/>
    <property type="project" value="InterPro"/>
</dbReference>
<keyword evidence="14" id="KW-1185">Reference proteome</keyword>
<dbReference type="InterPro" id="IPR020895">
    <property type="entry name" value="Frataxin_CS"/>
</dbReference>
<dbReference type="GO" id="GO:0008199">
    <property type="term" value="F:ferric iron binding"/>
    <property type="evidence" value="ECO:0007669"/>
    <property type="project" value="InterPro"/>
</dbReference>
<comment type="subcellular location">
    <subcellularLocation>
        <location evidence="1">Mitochondrion</location>
    </subcellularLocation>
</comment>
<keyword evidence="7" id="KW-0809">Transit peptide</keyword>
<dbReference type="InterPro" id="IPR002908">
    <property type="entry name" value="Frataxin/CyaY"/>
</dbReference>
<evidence type="ECO:0000313" key="14">
    <source>
        <dbReference type="Proteomes" id="UP000292702"/>
    </source>
</evidence>
<dbReference type="PANTHER" id="PTHR16821">
    <property type="entry name" value="FRATAXIN"/>
    <property type="match status" value="1"/>
</dbReference>
<keyword evidence="5" id="KW-0813">Transport</keyword>
<keyword evidence="9" id="KW-0408">Iron</keyword>
<dbReference type="Proteomes" id="UP000292702">
    <property type="component" value="Unassembled WGS sequence"/>
</dbReference>
<dbReference type="PANTHER" id="PTHR16821:SF2">
    <property type="entry name" value="FRATAXIN, MITOCHONDRIAL"/>
    <property type="match status" value="1"/>
</dbReference>
<dbReference type="GO" id="GO:0034986">
    <property type="term" value="F:iron chaperone activity"/>
    <property type="evidence" value="ECO:0007669"/>
    <property type="project" value="TreeGrafter"/>
</dbReference>
<dbReference type="OrthoDB" id="1897642at2759"/>
<dbReference type="GO" id="GO:0006826">
    <property type="term" value="P:iron ion transport"/>
    <property type="evidence" value="ECO:0007669"/>
    <property type="project" value="UniProtKB-KW"/>
</dbReference>
<dbReference type="EC" id="1.16.3.1" evidence="3"/>
<dbReference type="Gene3D" id="3.30.920.10">
    <property type="entry name" value="Frataxin/CyaY"/>
    <property type="match status" value="1"/>
</dbReference>
<dbReference type="InterPro" id="IPR036524">
    <property type="entry name" value="Frataxin/CyaY_sf"/>
</dbReference>
<protein>
    <recommendedName>
        <fullName evidence="3">ferroxidase</fullName>
        <ecNumber evidence="3">1.16.3.1</ecNumber>
    </recommendedName>
</protein>
<evidence type="ECO:0000256" key="7">
    <source>
        <dbReference type="ARBA" id="ARBA00022946"/>
    </source>
</evidence>
<evidence type="ECO:0000256" key="2">
    <source>
        <dbReference type="ARBA" id="ARBA00008183"/>
    </source>
</evidence>
<accession>A0A4R0RZN1</accession>
<dbReference type="PRINTS" id="PR00904">
    <property type="entry name" value="FRATAXIN"/>
</dbReference>
<dbReference type="GO" id="GO:0006879">
    <property type="term" value="P:intracellular iron ion homeostasis"/>
    <property type="evidence" value="ECO:0007669"/>
    <property type="project" value="UniProtKB-KW"/>
</dbReference>
<dbReference type="GO" id="GO:0004322">
    <property type="term" value="F:ferroxidase activity"/>
    <property type="evidence" value="ECO:0007669"/>
    <property type="project" value="UniProtKB-EC"/>
</dbReference>
<dbReference type="SUPFAM" id="SSF55387">
    <property type="entry name" value="Frataxin/Nqo15-like"/>
    <property type="match status" value="1"/>
</dbReference>
<dbReference type="NCBIfam" id="TIGR03421">
    <property type="entry name" value="FeS_CyaY"/>
    <property type="match status" value="1"/>
</dbReference>
<evidence type="ECO:0000256" key="1">
    <source>
        <dbReference type="ARBA" id="ARBA00004173"/>
    </source>
</evidence>
<dbReference type="NCBIfam" id="TIGR03422">
    <property type="entry name" value="mito_frataxin"/>
    <property type="match status" value="1"/>
</dbReference>